<evidence type="ECO:0000256" key="1">
    <source>
        <dbReference type="SAM" id="MobiDB-lite"/>
    </source>
</evidence>
<feature type="region of interest" description="Disordered" evidence="1">
    <location>
        <begin position="93"/>
        <end position="136"/>
    </location>
</feature>
<feature type="compositionally biased region" description="Gly residues" evidence="1">
    <location>
        <begin position="1"/>
        <end position="10"/>
    </location>
</feature>
<gene>
    <name evidence="2" type="ORF">EYF80_002710</name>
</gene>
<feature type="compositionally biased region" description="Low complexity" evidence="1">
    <location>
        <begin position="109"/>
        <end position="130"/>
    </location>
</feature>
<feature type="region of interest" description="Disordered" evidence="1">
    <location>
        <begin position="1"/>
        <end position="26"/>
    </location>
</feature>
<proteinExistence type="predicted"/>
<dbReference type="AlphaFoldDB" id="A0A4Z2J9C6"/>
<feature type="compositionally biased region" description="Polar residues" evidence="1">
    <location>
        <begin position="17"/>
        <end position="26"/>
    </location>
</feature>
<name>A0A4Z2J9C6_9TELE</name>
<keyword evidence="3" id="KW-1185">Reference proteome</keyword>
<accession>A0A4Z2J9C6</accession>
<dbReference type="Proteomes" id="UP000314294">
    <property type="component" value="Unassembled WGS sequence"/>
</dbReference>
<comment type="caution">
    <text evidence="2">The sequence shown here is derived from an EMBL/GenBank/DDBJ whole genome shotgun (WGS) entry which is preliminary data.</text>
</comment>
<dbReference type="EMBL" id="SRLO01000012">
    <property type="protein sequence ID" value="TNN86955.1"/>
    <property type="molecule type" value="Genomic_DNA"/>
</dbReference>
<reference evidence="2 3" key="1">
    <citation type="submission" date="2019-03" db="EMBL/GenBank/DDBJ databases">
        <title>First draft genome of Liparis tanakae, snailfish: a comprehensive survey of snailfish specific genes.</title>
        <authorList>
            <person name="Kim W."/>
            <person name="Song I."/>
            <person name="Jeong J.-H."/>
            <person name="Kim D."/>
            <person name="Kim S."/>
            <person name="Ryu S."/>
            <person name="Song J.Y."/>
            <person name="Lee S.K."/>
        </authorList>
    </citation>
    <scope>NUCLEOTIDE SEQUENCE [LARGE SCALE GENOMIC DNA]</scope>
    <source>
        <tissue evidence="2">Muscle</tissue>
    </source>
</reference>
<evidence type="ECO:0000313" key="3">
    <source>
        <dbReference type="Proteomes" id="UP000314294"/>
    </source>
</evidence>
<protein>
    <submittedName>
        <fullName evidence="2">Uncharacterized protein</fullName>
    </submittedName>
</protein>
<organism evidence="2 3">
    <name type="scientific">Liparis tanakae</name>
    <name type="common">Tanaka's snailfish</name>
    <dbReference type="NCBI Taxonomy" id="230148"/>
    <lineage>
        <taxon>Eukaryota</taxon>
        <taxon>Metazoa</taxon>
        <taxon>Chordata</taxon>
        <taxon>Craniata</taxon>
        <taxon>Vertebrata</taxon>
        <taxon>Euteleostomi</taxon>
        <taxon>Actinopterygii</taxon>
        <taxon>Neopterygii</taxon>
        <taxon>Teleostei</taxon>
        <taxon>Neoteleostei</taxon>
        <taxon>Acanthomorphata</taxon>
        <taxon>Eupercaria</taxon>
        <taxon>Perciformes</taxon>
        <taxon>Cottioidei</taxon>
        <taxon>Cottales</taxon>
        <taxon>Liparidae</taxon>
        <taxon>Liparis</taxon>
    </lineage>
</organism>
<evidence type="ECO:0000313" key="2">
    <source>
        <dbReference type="EMBL" id="TNN86955.1"/>
    </source>
</evidence>
<sequence length="136" mass="14709">MYRVEGGGELGKASRQAGGSVNTGQSQVDRRNHFGWEAPPVELFDLHLHCGAAASLDSLSDDWATWRLIFWETSRLLSCRLLESALFGETLRAKPGGVRGHTEDRGRESSSSSAVLFVSTSTSGSPSLSTHGDMDR</sequence>